<dbReference type="OrthoDB" id="1726988at2759"/>
<keyword evidence="2" id="KW-1185">Reference proteome</keyword>
<evidence type="ECO:0000313" key="1">
    <source>
        <dbReference type="EMBL" id="KAF7827819.1"/>
    </source>
</evidence>
<dbReference type="Proteomes" id="UP000634136">
    <property type="component" value="Unassembled WGS sequence"/>
</dbReference>
<name>A0A834U1G7_9FABA</name>
<proteinExistence type="predicted"/>
<dbReference type="AlphaFoldDB" id="A0A834U1G7"/>
<protein>
    <submittedName>
        <fullName evidence="1">Uncharacterized protein</fullName>
    </submittedName>
</protein>
<organism evidence="1 2">
    <name type="scientific">Senna tora</name>
    <dbReference type="NCBI Taxonomy" id="362788"/>
    <lineage>
        <taxon>Eukaryota</taxon>
        <taxon>Viridiplantae</taxon>
        <taxon>Streptophyta</taxon>
        <taxon>Embryophyta</taxon>
        <taxon>Tracheophyta</taxon>
        <taxon>Spermatophyta</taxon>
        <taxon>Magnoliopsida</taxon>
        <taxon>eudicotyledons</taxon>
        <taxon>Gunneridae</taxon>
        <taxon>Pentapetalae</taxon>
        <taxon>rosids</taxon>
        <taxon>fabids</taxon>
        <taxon>Fabales</taxon>
        <taxon>Fabaceae</taxon>
        <taxon>Caesalpinioideae</taxon>
        <taxon>Cassia clade</taxon>
        <taxon>Senna</taxon>
    </lineage>
</organism>
<sequence length="137" mass="14748">MALSFPWRSRAKSIDINPALHPIPDKLKLLILLLSLYLFITIAERDGVGEKRLQFTIKISMSLGFNPVFSRRESIAEKMTSSASPLEASMVGLVDALGVVLEDESRMFHEGGEGDAAGDGGFEAGVVNEEDGIGSPV</sequence>
<gene>
    <name evidence="1" type="ORF">G2W53_018983</name>
</gene>
<accession>A0A834U1G7</accession>
<dbReference type="EMBL" id="JAAIUW010000006">
    <property type="protein sequence ID" value="KAF7827819.1"/>
    <property type="molecule type" value="Genomic_DNA"/>
</dbReference>
<evidence type="ECO:0000313" key="2">
    <source>
        <dbReference type="Proteomes" id="UP000634136"/>
    </source>
</evidence>
<reference evidence="1" key="1">
    <citation type="submission" date="2020-09" db="EMBL/GenBank/DDBJ databases">
        <title>Genome-Enabled Discovery of Anthraquinone Biosynthesis in Senna tora.</title>
        <authorList>
            <person name="Kang S.-H."/>
            <person name="Pandey R.P."/>
            <person name="Lee C.-M."/>
            <person name="Sim J.-S."/>
            <person name="Jeong J.-T."/>
            <person name="Choi B.-S."/>
            <person name="Jung M."/>
            <person name="Ginzburg D."/>
            <person name="Zhao K."/>
            <person name="Won S.Y."/>
            <person name="Oh T.-J."/>
            <person name="Yu Y."/>
            <person name="Kim N.-H."/>
            <person name="Lee O.R."/>
            <person name="Lee T.-H."/>
            <person name="Bashyal P."/>
            <person name="Kim T.-S."/>
            <person name="Lee W.-H."/>
            <person name="Kawkins C."/>
            <person name="Kim C.-K."/>
            <person name="Kim J.S."/>
            <person name="Ahn B.O."/>
            <person name="Rhee S.Y."/>
            <person name="Sohng J.K."/>
        </authorList>
    </citation>
    <scope>NUCLEOTIDE SEQUENCE</scope>
    <source>
        <tissue evidence="1">Leaf</tissue>
    </source>
</reference>
<comment type="caution">
    <text evidence="1">The sequence shown here is derived from an EMBL/GenBank/DDBJ whole genome shotgun (WGS) entry which is preliminary data.</text>
</comment>